<gene>
    <name evidence="2" type="ORF">AV530_010138</name>
</gene>
<dbReference type="Proteomes" id="UP000190648">
    <property type="component" value="Unassembled WGS sequence"/>
</dbReference>
<reference evidence="2 3" key="1">
    <citation type="submission" date="2016-02" db="EMBL/GenBank/DDBJ databases">
        <title>Band-tailed pigeon sequencing and assembly.</title>
        <authorList>
            <person name="Soares A.E."/>
            <person name="Novak B.J."/>
            <person name="Rice E.S."/>
            <person name="O'Connell B."/>
            <person name="Chang D."/>
            <person name="Weber S."/>
            <person name="Shapiro B."/>
        </authorList>
    </citation>
    <scope>NUCLEOTIDE SEQUENCE [LARGE SCALE GENOMIC DNA]</scope>
    <source>
        <strain evidence="2">BTP2013</strain>
        <tissue evidence="2">Blood</tissue>
    </source>
</reference>
<dbReference type="PANTHER" id="PTHR12444">
    <property type="entry name" value="PROTEIN EFR3 HOMOLOG CMP44E"/>
    <property type="match status" value="1"/>
</dbReference>
<comment type="caution">
    <text evidence="2">The sequence shown here is derived from an EMBL/GenBank/DDBJ whole genome shotgun (WGS) entry which is preliminary data.</text>
</comment>
<dbReference type="InterPro" id="IPR051851">
    <property type="entry name" value="EFR3_Homologs"/>
</dbReference>
<name>A0A1V4JSR6_PATFA</name>
<dbReference type="EMBL" id="LSYS01006486">
    <property type="protein sequence ID" value="OPJ75249.1"/>
    <property type="molecule type" value="Genomic_DNA"/>
</dbReference>
<organism evidence="2 3">
    <name type="scientific">Patagioenas fasciata monilis</name>
    <dbReference type="NCBI Taxonomy" id="372326"/>
    <lineage>
        <taxon>Eukaryota</taxon>
        <taxon>Metazoa</taxon>
        <taxon>Chordata</taxon>
        <taxon>Craniata</taxon>
        <taxon>Vertebrata</taxon>
        <taxon>Euteleostomi</taxon>
        <taxon>Archelosauria</taxon>
        <taxon>Archosauria</taxon>
        <taxon>Dinosauria</taxon>
        <taxon>Saurischia</taxon>
        <taxon>Theropoda</taxon>
        <taxon>Coelurosauria</taxon>
        <taxon>Aves</taxon>
        <taxon>Neognathae</taxon>
        <taxon>Neoaves</taxon>
        <taxon>Columbimorphae</taxon>
        <taxon>Columbiformes</taxon>
        <taxon>Columbidae</taxon>
        <taxon>Patagioenas</taxon>
    </lineage>
</organism>
<dbReference type="PANTHER" id="PTHR12444:SF4">
    <property type="entry name" value="PROTEIN EFR3 HOMOLOG B"/>
    <property type="match status" value="1"/>
</dbReference>
<dbReference type="AlphaFoldDB" id="A0A1V4JSR6"/>
<dbReference type="GO" id="GO:0072659">
    <property type="term" value="P:protein localization to plasma membrane"/>
    <property type="evidence" value="ECO:0007669"/>
    <property type="project" value="TreeGrafter"/>
</dbReference>
<accession>A0A1V4JSR6</accession>
<evidence type="ECO:0000313" key="3">
    <source>
        <dbReference type="Proteomes" id="UP000190648"/>
    </source>
</evidence>
<keyword evidence="3" id="KW-1185">Reference proteome</keyword>
<dbReference type="STRING" id="372326.A0A1V4JSR6"/>
<feature type="region of interest" description="Disordered" evidence="1">
    <location>
        <begin position="51"/>
        <end position="72"/>
    </location>
</feature>
<evidence type="ECO:0000256" key="1">
    <source>
        <dbReference type="SAM" id="MobiDB-lite"/>
    </source>
</evidence>
<proteinExistence type="predicted"/>
<dbReference type="GO" id="GO:0005886">
    <property type="term" value="C:plasma membrane"/>
    <property type="evidence" value="ECO:0007669"/>
    <property type="project" value="TreeGrafter"/>
</dbReference>
<sequence length="72" mass="7845">MEALDQLLMACHCQSINLFVESFLKMVAKLLESEKPNLQILGTNSGLIPGTSARIHGHSENPASPDPYNPIL</sequence>
<dbReference type="OrthoDB" id="19232at2759"/>
<dbReference type="Pfam" id="PF21052">
    <property type="entry name" value="EFR3_ARM"/>
    <property type="match status" value="1"/>
</dbReference>
<evidence type="ECO:0000313" key="2">
    <source>
        <dbReference type="EMBL" id="OPJ75249.1"/>
    </source>
</evidence>
<dbReference type="InterPro" id="IPR049152">
    <property type="entry name" value="EFR3-like_ARM"/>
</dbReference>
<protein>
    <submittedName>
        <fullName evidence="2">Uncharacterized protein</fullName>
    </submittedName>
</protein>